<dbReference type="Proteomes" id="UP000297452">
    <property type="component" value="Unassembled WGS sequence"/>
</dbReference>
<feature type="region of interest" description="Disordered" evidence="1">
    <location>
        <begin position="62"/>
        <end position="103"/>
    </location>
</feature>
<protein>
    <submittedName>
        <fullName evidence="2">Uncharacterized protein</fullName>
    </submittedName>
</protein>
<comment type="caution">
    <text evidence="2">The sequence shown here is derived from an EMBL/GenBank/DDBJ whole genome shotgun (WGS) entry which is preliminary data.</text>
</comment>
<feature type="compositionally biased region" description="Basic and acidic residues" evidence="1">
    <location>
        <begin position="62"/>
        <end position="85"/>
    </location>
</feature>
<feature type="compositionally biased region" description="Basic residues" evidence="1">
    <location>
        <begin position="93"/>
        <end position="103"/>
    </location>
</feature>
<keyword evidence="3" id="KW-1185">Reference proteome</keyword>
<proteinExistence type="predicted"/>
<sequence length="259" mass="29890">MSNTGQIMADFRKACSELFYGVKLDKSDKKVKATPIDCTSKLQNQKDSGWFYNLSRDEGENTKVFQDTEKRKSSEMSSRRRDFSRKGAPGKVDRKRYSRGSRSRLRDLRKGTCRGNIYRGTKVCKDAFDLSWDNQVEENTMGNNYSETMKLSEMLWKYWGENDKMFKKTPLHHLHSLRPIVVMSYTIEGLKELLYFRAGDCPIECEVMKHLNSETLSFCTTAEHPSNVESIEKSIFPMVKERFNKSGSANPIEAAKNPL</sequence>
<dbReference type="OrthoDB" id="3527612at2759"/>
<reference evidence="2 3" key="1">
    <citation type="submission" date="2017-12" db="EMBL/GenBank/DDBJ databases">
        <title>Comparative genomics of Botrytis spp.</title>
        <authorList>
            <person name="Valero-Jimenez C.A."/>
            <person name="Tapia P."/>
            <person name="Veloso J."/>
            <person name="Silva-Moreno E."/>
            <person name="Staats M."/>
            <person name="Valdes J.H."/>
            <person name="Van Kan J.A.L."/>
        </authorList>
    </citation>
    <scope>NUCLEOTIDE SEQUENCE [LARGE SCALE GENOMIC DNA]</scope>
    <source>
        <strain evidence="2 3">MUCL2120</strain>
    </source>
</reference>
<evidence type="ECO:0000313" key="3">
    <source>
        <dbReference type="Proteomes" id="UP000297452"/>
    </source>
</evidence>
<gene>
    <name evidence="2" type="ORF">BOTNAR_0699g00020</name>
</gene>
<evidence type="ECO:0000256" key="1">
    <source>
        <dbReference type="SAM" id="MobiDB-lite"/>
    </source>
</evidence>
<name>A0A4Z1HA75_9HELO</name>
<dbReference type="EMBL" id="PQXJ01000696">
    <property type="protein sequence ID" value="TGO45111.1"/>
    <property type="molecule type" value="Genomic_DNA"/>
</dbReference>
<evidence type="ECO:0000313" key="2">
    <source>
        <dbReference type="EMBL" id="TGO45111.1"/>
    </source>
</evidence>
<organism evidence="2 3">
    <name type="scientific">Botryotinia narcissicola</name>
    <dbReference type="NCBI Taxonomy" id="278944"/>
    <lineage>
        <taxon>Eukaryota</taxon>
        <taxon>Fungi</taxon>
        <taxon>Dikarya</taxon>
        <taxon>Ascomycota</taxon>
        <taxon>Pezizomycotina</taxon>
        <taxon>Leotiomycetes</taxon>
        <taxon>Helotiales</taxon>
        <taxon>Sclerotiniaceae</taxon>
        <taxon>Botryotinia</taxon>
    </lineage>
</organism>
<dbReference type="AlphaFoldDB" id="A0A4Z1HA75"/>
<accession>A0A4Z1HA75</accession>